<comment type="caution">
    <text evidence="1">The sequence shown here is derived from an EMBL/GenBank/DDBJ whole genome shotgun (WGS) entry which is preliminary data.</text>
</comment>
<protein>
    <submittedName>
        <fullName evidence="1">Uncharacterized protein</fullName>
    </submittedName>
</protein>
<dbReference type="Proteomes" id="UP001054945">
    <property type="component" value="Unassembled WGS sequence"/>
</dbReference>
<reference evidence="1 2" key="1">
    <citation type="submission" date="2021-06" db="EMBL/GenBank/DDBJ databases">
        <title>Caerostris extrusa draft genome.</title>
        <authorList>
            <person name="Kono N."/>
            <person name="Arakawa K."/>
        </authorList>
    </citation>
    <scope>NUCLEOTIDE SEQUENCE [LARGE SCALE GENOMIC DNA]</scope>
</reference>
<name>A0AAV4VFZ2_CAEEX</name>
<keyword evidence="2" id="KW-1185">Reference proteome</keyword>
<gene>
    <name evidence="1" type="ORF">CEXT_607071</name>
</gene>
<evidence type="ECO:0000313" key="1">
    <source>
        <dbReference type="EMBL" id="GIY69205.1"/>
    </source>
</evidence>
<accession>A0AAV4VFZ2</accession>
<proteinExistence type="predicted"/>
<dbReference type="EMBL" id="BPLR01014503">
    <property type="protein sequence ID" value="GIY69205.1"/>
    <property type="molecule type" value="Genomic_DNA"/>
</dbReference>
<organism evidence="1 2">
    <name type="scientific">Caerostris extrusa</name>
    <name type="common">Bark spider</name>
    <name type="synonym">Caerostris bankana</name>
    <dbReference type="NCBI Taxonomy" id="172846"/>
    <lineage>
        <taxon>Eukaryota</taxon>
        <taxon>Metazoa</taxon>
        <taxon>Ecdysozoa</taxon>
        <taxon>Arthropoda</taxon>
        <taxon>Chelicerata</taxon>
        <taxon>Arachnida</taxon>
        <taxon>Araneae</taxon>
        <taxon>Araneomorphae</taxon>
        <taxon>Entelegynae</taxon>
        <taxon>Araneoidea</taxon>
        <taxon>Araneidae</taxon>
        <taxon>Caerostris</taxon>
    </lineage>
</organism>
<evidence type="ECO:0000313" key="2">
    <source>
        <dbReference type="Proteomes" id="UP001054945"/>
    </source>
</evidence>
<sequence>MHWCSHSSRCSTGCLGECILRGGGDAREGARGHRSSFDCRYACATGGCGNRDAGHSPPRSSCSWMIPAPVDEKMVRG</sequence>
<dbReference type="AlphaFoldDB" id="A0AAV4VFZ2"/>